<evidence type="ECO:0000313" key="11">
    <source>
        <dbReference type="Proteomes" id="UP000460135"/>
    </source>
</evidence>
<dbReference type="PANTHER" id="PTHR37422">
    <property type="entry name" value="TEICHURONIC ACID BIOSYNTHESIS PROTEIN TUAE"/>
    <property type="match status" value="1"/>
</dbReference>
<feature type="transmembrane region" description="Helical" evidence="5">
    <location>
        <begin position="228"/>
        <end position="247"/>
    </location>
</feature>
<evidence type="ECO:0000256" key="2">
    <source>
        <dbReference type="ARBA" id="ARBA00022692"/>
    </source>
</evidence>
<feature type="transmembrane region" description="Helical" evidence="5">
    <location>
        <begin position="157"/>
        <end position="174"/>
    </location>
</feature>
<evidence type="ECO:0000256" key="4">
    <source>
        <dbReference type="ARBA" id="ARBA00023136"/>
    </source>
</evidence>
<evidence type="ECO:0000313" key="7">
    <source>
        <dbReference type="EMBL" id="KAA3808453.1"/>
    </source>
</evidence>
<comment type="subcellular location">
    <subcellularLocation>
        <location evidence="1">Membrane</location>
        <topology evidence="1">Multi-pass membrane protein</topology>
    </subcellularLocation>
</comment>
<reference evidence="9 10" key="1">
    <citation type="submission" date="2018-08" db="EMBL/GenBank/DDBJ databases">
        <title>A genome reference for cultivated species of the human gut microbiota.</title>
        <authorList>
            <person name="Zou Y."/>
            <person name="Xue W."/>
            <person name="Luo G."/>
        </authorList>
    </citation>
    <scope>NUCLEOTIDE SEQUENCE [LARGE SCALE GENOMIC DNA]</scope>
    <source>
        <strain evidence="9 10">AF20-9LB</strain>
    </source>
</reference>
<dbReference type="Gene3D" id="1.25.40.10">
    <property type="entry name" value="Tetratricopeptide repeat domain"/>
    <property type="match status" value="1"/>
</dbReference>
<dbReference type="SUPFAM" id="SSF48452">
    <property type="entry name" value="TPR-like"/>
    <property type="match status" value="1"/>
</dbReference>
<name>A0A395VRS7_BACOV</name>
<evidence type="ECO:0000313" key="9">
    <source>
        <dbReference type="EMBL" id="RGS80891.1"/>
    </source>
</evidence>
<keyword evidence="3 5" id="KW-1133">Transmembrane helix</keyword>
<feature type="transmembrane region" description="Helical" evidence="5">
    <location>
        <begin position="107"/>
        <end position="128"/>
    </location>
</feature>
<feature type="transmembrane region" description="Helical" evidence="5">
    <location>
        <begin position="27"/>
        <end position="44"/>
    </location>
</feature>
<feature type="transmembrane region" description="Helical" evidence="5">
    <location>
        <begin position="76"/>
        <end position="95"/>
    </location>
</feature>
<feature type="transmembrane region" description="Helical" evidence="5">
    <location>
        <begin position="324"/>
        <end position="343"/>
    </location>
</feature>
<evidence type="ECO:0000256" key="5">
    <source>
        <dbReference type="SAM" id="Phobius"/>
    </source>
</evidence>
<feature type="domain" description="O-antigen ligase-related" evidence="6">
    <location>
        <begin position="189"/>
        <end position="332"/>
    </location>
</feature>
<dbReference type="GO" id="GO:0016020">
    <property type="term" value="C:membrane"/>
    <property type="evidence" value="ECO:0007669"/>
    <property type="project" value="UniProtKB-SubCell"/>
</dbReference>
<feature type="transmembrane region" description="Helical" evidence="5">
    <location>
        <begin position="179"/>
        <end position="197"/>
    </location>
</feature>
<dbReference type="Pfam" id="PF04932">
    <property type="entry name" value="Wzy_C"/>
    <property type="match status" value="1"/>
</dbReference>
<keyword evidence="9" id="KW-0436">Ligase</keyword>
<dbReference type="EMBL" id="VWLX01000002">
    <property type="protein sequence ID" value="KAA3808453.1"/>
    <property type="molecule type" value="Genomic_DNA"/>
</dbReference>
<dbReference type="Proteomes" id="UP000266492">
    <property type="component" value="Unassembled WGS sequence"/>
</dbReference>
<reference evidence="8" key="3">
    <citation type="submission" date="2022-10" db="EMBL/GenBank/DDBJ databases">
        <title>Human gut microbiome strain richness.</title>
        <authorList>
            <person name="Chen-Liaw A."/>
        </authorList>
    </citation>
    <scope>NUCLEOTIDE SEQUENCE</scope>
    <source>
        <strain evidence="8">F7_m1001271B151109d0_201107</strain>
    </source>
</reference>
<keyword evidence="4 5" id="KW-0472">Membrane</keyword>
<feature type="transmembrane region" description="Helical" evidence="5">
    <location>
        <begin position="402"/>
        <end position="418"/>
    </location>
</feature>
<dbReference type="EMBL" id="QRVZ01000020">
    <property type="protein sequence ID" value="RGS80891.1"/>
    <property type="molecule type" value="Genomic_DNA"/>
</dbReference>
<evidence type="ECO:0000256" key="1">
    <source>
        <dbReference type="ARBA" id="ARBA00004141"/>
    </source>
</evidence>
<dbReference type="Proteomes" id="UP000460135">
    <property type="component" value="Unassembled WGS sequence"/>
</dbReference>
<protein>
    <submittedName>
        <fullName evidence="9">O-antigen ligase family protein</fullName>
    </submittedName>
</protein>
<evidence type="ECO:0000313" key="8">
    <source>
        <dbReference type="EMBL" id="MDC2406584.1"/>
    </source>
</evidence>
<comment type="caution">
    <text evidence="9">The sequence shown here is derived from an EMBL/GenBank/DDBJ whole genome shotgun (WGS) entry which is preliminary data.</text>
</comment>
<dbReference type="InterPro" id="IPR011990">
    <property type="entry name" value="TPR-like_helical_dom_sf"/>
</dbReference>
<dbReference type="RefSeq" id="WP_004320926.1">
    <property type="nucleotide sequence ID" value="NZ_BAABYJ010000003.1"/>
</dbReference>
<dbReference type="GeneID" id="29453724"/>
<evidence type="ECO:0000259" key="6">
    <source>
        <dbReference type="Pfam" id="PF04932"/>
    </source>
</evidence>
<dbReference type="InterPro" id="IPR007016">
    <property type="entry name" value="O-antigen_ligase-rel_domated"/>
</dbReference>
<dbReference type="GO" id="GO:0016874">
    <property type="term" value="F:ligase activity"/>
    <property type="evidence" value="ECO:0007669"/>
    <property type="project" value="UniProtKB-KW"/>
</dbReference>
<feature type="transmembrane region" description="Helical" evidence="5">
    <location>
        <begin position="350"/>
        <end position="370"/>
    </location>
</feature>
<evidence type="ECO:0000256" key="3">
    <source>
        <dbReference type="ARBA" id="ARBA00022989"/>
    </source>
</evidence>
<dbReference type="EMBL" id="JAQNWR010000001">
    <property type="protein sequence ID" value="MDC2406584.1"/>
    <property type="molecule type" value="Genomic_DNA"/>
</dbReference>
<evidence type="ECO:0000313" key="10">
    <source>
        <dbReference type="Proteomes" id="UP000266492"/>
    </source>
</evidence>
<gene>
    <name evidence="9" type="ORF">DWX70_20220</name>
    <name evidence="7" type="ORF">F3F51_03525</name>
    <name evidence="8" type="ORF">PO240_01700</name>
</gene>
<feature type="transmembrane region" description="Helical" evidence="5">
    <location>
        <begin position="203"/>
        <end position="219"/>
    </location>
</feature>
<accession>A0A395VRS7</accession>
<proteinExistence type="predicted"/>
<dbReference type="InterPro" id="IPR051533">
    <property type="entry name" value="WaaL-like"/>
</dbReference>
<sequence>MEKIINKIACCLLVFMFLMRFFYVQDPYFICTFLLVICLTVCLTRQMIKLTIIDLCLLLLWAYIGMGPTVNFAGSAYSFITLTSNILYYFLLRYIITYDKKGEQSLLSSFTVCIAVLSALAFYSFYLFCVSVHEMGFSSLYDFRFLYKPLGVPNNEWSSLQWLFGGIITAVYIYSENKIIKGIALLSGAIILCLALVSFSRGIYLAGIVFIILLIVLEHRKLFERKKIIIGGGYCLLVIVVACLYSTEIKKTLHGNETVSQQRSTKSRINTFQLTTDVLKEYPFGVGLNNYTLAKDYYLHGEKRVDSYTSYAANSFLKIGIEGGYAGLIFYILFLLSIVYYLVKAKKRNLWLLFLFLFAFFLREQTFSTFFDSSSVRLSALILIAFLQKEEIVIVQRSNIKILAAIPCLAWICVFYIFRFNCNVNHDVARLVNQSMAYRKVNIPKALTCIKQAQLKNPLDVHLAYYEYCWSEKENAVHNEDKLRKMTELYPDKLLFRWTLYEQYKQQHQLENAATELRSCILQNPRILGTSFWKELNEQEPGFAELVVGGLLKEKQEKPLNVIELAKWGSIALQLGKNDLALSYLNEVSKQLPNLSRVWFNLASILEKEGKLEQASLYRQRGSIMELGVFSKDRSYMPPVEQDINKIINEQYSFLFNLWYNENLKNEIE</sequence>
<keyword evidence="2 5" id="KW-0812">Transmembrane</keyword>
<reference evidence="7 11" key="2">
    <citation type="journal article" date="2019" name="Nat. Med.">
        <title>A library of human gut bacterial isolates paired with longitudinal multiomics data enables mechanistic microbiome research.</title>
        <authorList>
            <person name="Poyet M."/>
            <person name="Groussin M."/>
            <person name="Gibbons S.M."/>
            <person name="Avila-Pacheco J."/>
            <person name="Jiang X."/>
            <person name="Kearney S.M."/>
            <person name="Perrotta A.R."/>
            <person name="Berdy B."/>
            <person name="Zhao S."/>
            <person name="Lieberman T.D."/>
            <person name="Swanson P.K."/>
            <person name="Smith M."/>
            <person name="Roesemann S."/>
            <person name="Alexander J.E."/>
            <person name="Rich S.A."/>
            <person name="Livny J."/>
            <person name="Vlamakis H."/>
            <person name="Clish C."/>
            <person name="Bullock K."/>
            <person name="Deik A."/>
            <person name="Scott J."/>
            <person name="Pierce K.A."/>
            <person name="Xavier R.J."/>
            <person name="Alm E.J."/>
        </authorList>
    </citation>
    <scope>NUCLEOTIDE SEQUENCE [LARGE SCALE GENOMIC DNA]</scope>
    <source>
        <strain evidence="7 11">BIOML-A183</strain>
    </source>
</reference>
<organism evidence="9 10">
    <name type="scientific">Bacteroides ovatus</name>
    <dbReference type="NCBI Taxonomy" id="28116"/>
    <lineage>
        <taxon>Bacteria</taxon>
        <taxon>Pseudomonadati</taxon>
        <taxon>Bacteroidota</taxon>
        <taxon>Bacteroidia</taxon>
        <taxon>Bacteroidales</taxon>
        <taxon>Bacteroidaceae</taxon>
        <taxon>Bacteroides</taxon>
    </lineage>
</organism>
<dbReference type="KEGG" id="boa:Bovatus_04462"/>
<dbReference type="Proteomes" id="UP001214017">
    <property type="component" value="Unassembled WGS sequence"/>
</dbReference>
<dbReference type="AlphaFoldDB" id="A0A395VRS7"/>
<dbReference type="PANTHER" id="PTHR37422:SF17">
    <property type="entry name" value="O-ANTIGEN LIGASE"/>
    <property type="match status" value="1"/>
</dbReference>